<feature type="non-terminal residue" evidence="1">
    <location>
        <position position="1"/>
    </location>
</feature>
<gene>
    <name evidence="1" type="ORF">S01H4_65987</name>
</gene>
<feature type="non-terminal residue" evidence="1">
    <location>
        <position position="90"/>
    </location>
</feature>
<proteinExistence type="predicted"/>
<comment type="caution">
    <text evidence="1">The sequence shown here is derived from an EMBL/GenBank/DDBJ whole genome shotgun (WGS) entry which is preliminary data.</text>
</comment>
<organism evidence="1">
    <name type="scientific">marine sediment metagenome</name>
    <dbReference type="NCBI Taxonomy" id="412755"/>
    <lineage>
        <taxon>unclassified sequences</taxon>
        <taxon>metagenomes</taxon>
        <taxon>ecological metagenomes</taxon>
    </lineage>
</organism>
<dbReference type="AlphaFoldDB" id="X1FLS6"/>
<reference evidence="1" key="1">
    <citation type="journal article" date="2014" name="Front. Microbiol.">
        <title>High frequency of phylogenetically diverse reductive dehalogenase-homologous genes in deep subseafloor sedimentary metagenomes.</title>
        <authorList>
            <person name="Kawai M."/>
            <person name="Futagami T."/>
            <person name="Toyoda A."/>
            <person name="Takaki Y."/>
            <person name="Nishi S."/>
            <person name="Hori S."/>
            <person name="Arai W."/>
            <person name="Tsubouchi T."/>
            <person name="Morono Y."/>
            <person name="Uchiyama I."/>
            <person name="Ito T."/>
            <person name="Fujiyama A."/>
            <person name="Inagaki F."/>
            <person name="Takami H."/>
        </authorList>
    </citation>
    <scope>NUCLEOTIDE SEQUENCE</scope>
    <source>
        <strain evidence="1">Expedition CK06-06</strain>
    </source>
</reference>
<evidence type="ECO:0000313" key="1">
    <source>
        <dbReference type="EMBL" id="GAH30329.1"/>
    </source>
</evidence>
<name>X1FLS6_9ZZZZ</name>
<protein>
    <submittedName>
        <fullName evidence="1">Uncharacterized protein</fullName>
    </submittedName>
</protein>
<sequence>YLSSNRDSSFDQLKQNNNYYFDGRNLDIYLIIEVKHLTTEDEIKVQWEKIENSSCKIIQKNIVNPEQKGSGKIIISLVKKNDMYPSGGYN</sequence>
<accession>X1FLS6</accession>
<dbReference type="EMBL" id="BART01040621">
    <property type="protein sequence ID" value="GAH30329.1"/>
    <property type="molecule type" value="Genomic_DNA"/>
</dbReference>